<sequence length="390" mass="44467">MPRRASRQELPSISNEMECVCCSGKATMRKEDFMEKKARLDGILMGEEERRKRFYRRALPESRTLKEALGCLSREELDDLAYNLCLEGTEGMTLPALIDTLLPAAVQFAERWLPSAFEEQYQAFRHIQEKGGLADDFREDDVRIDYLCGLGIMAVGADGGKLYWYMPEEMAEIFKKLDSAAYEDAVRLNTEIMRLATGLLFYYGFLDYDKLFAMVNAYLEEGQRLEFSAFMGVMLNGSCWHKEVVGTERGLAYHTLLSAPWLEREQKEKEDLPFAEISYGKVYDAGEEGYIEATLAYKKLAQFFMAKLSMEVLQAAEAVGKILLLFQNGGSMKDVAAFLETLGKLDDEAAEEEMTKLVIALHATTRLWRLKGHTPDELKENAREMARKMH</sequence>
<proteinExistence type="predicted"/>
<dbReference type="Proteomes" id="UP000011124">
    <property type="component" value="Chromosome"/>
</dbReference>
<accession>F4EWR3</accession>
<keyword evidence="2" id="KW-1185">Reference proteome</keyword>
<name>F4EWR3_SELS3</name>
<evidence type="ECO:0000313" key="1">
    <source>
        <dbReference type="EMBL" id="AEC00667.1"/>
    </source>
</evidence>
<dbReference type="HOGENOM" id="CLU_057071_0_0_9"/>
<reference evidence="1 2" key="1">
    <citation type="submission" date="2011-04" db="EMBL/GenBank/DDBJ databases">
        <title>The complete genome of Selenomonas sputigena DSM 20758.</title>
        <authorList>
            <consortium name="US DOE Joint Genome Institute (JGI-PGF)"/>
            <person name="Lucas S."/>
            <person name="Copeland A."/>
            <person name="Lapidus A."/>
            <person name="Bruce D."/>
            <person name="Goodwin L."/>
            <person name="Pitluck S."/>
            <person name="Peters L."/>
            <person name="Kyrpides N."/>
            <person name="Mavromatis K."/>
            <person name="Ivanova N."/>
            <person name="Ovchinnikova G."/>
            <person name="Teshima H."/>
            <person name="Detter J.C."/>
            <person name="Tapia R."/>
            <person name="Han C."/>
            <person name="Land M."/>
            <person name="Hauser L."/>
            <person name="Markowitz V."/>
            <person name="Cheng J.-F."/>
            <person name="Hugenholtz P."/>
            <person name="Woyke T."/>
            <person name="Wu D."/>
            <person name="Gronow S."/>
            <person name="Wellnitz S."/>
            <person name="Schneider S."/>
            <person name="Klenk H.-P."/>
            <person name="Eisen J.A."/>
        </authorList>
    </citation>
    <scope>NUCLEOTIDE SEQUENCE [LARGE SCALE GENOMIC DNA]</scope>
    <source>
        <strain evidence="2">ATCC 35185 / DSM 20758 / VPI D19B-28</strain>
    </source>
</reference>
<protein>
    <submittedName>
        <fullName evidence="1">Uncharacterized protein</fullName>
    </submittedName>
</protein>
<evidence type="ECO:0000313" key="2">
    <source>
        <dbReference type="Proteomes" id="UP000011124"/>
    </source>
</evidence>
<gene>
    <name evidence="1" type="ordered locus">Selsp_1711</name>
</gene>
<dbReference type="KEGG" id="ssg:Selsp_1711"/>
<organism evidence="1 2">
    <name type="scientific">Selenomonas sputigena (strain ATCC 35185 / DSM 20758 / CCUG 44933 / VPI D19B-28)</name>
    <dbReference type="NCBI Taxonomy" id="546271"/>
    <lineage>
        <taxon>Bacteria</taxon>
        <taxon>Bacillati</taxon>
        <taxon>Bacillota</taxon>
        <taxon>Negativicutes</taxon>
        <taxon>Selenomonadales</taxon>
        <taxon>Selenomonadaceae</taxon>
        <taxon>Selenomonas</taxon>
    </lineage>
</organism>
<dbReference type="AlphaFoldDB" id="F4EWR3"/>
<dbReference type="EMBL" id="CP002637">
    <property type="protein sequence ID" value="AEC00667.1"/>
    <property type="molecule type" value="Genomic_DNA"/>
</dbReference>